<name>A0ABR4J9T8_9EURO</name>
<dbReference type="Proteomes" id="UP001610446">
    <property type="component" value="Unassembled WGS sequence"/>
</dbReference>
<accession>A0ABR4J9T8</accession>
<evidence type="ECO:0000313" key="2">
    <source>
        <dbReference type="EMBL" id="KAL2836734.1"/>
    </source>
</evidence>
<comment type="caution">
    <text evidence="2">The sequence shown here is derived from an EMBL/GenBank/DDBJ whole genome shotgun (WGS) entry which is preliminary data.</text>
</comment>
<dbReference type="EMBL" id="JBFXLU010000173">
    <property type="protein sequence ID" value="KAL2836734.1"/>
    <property type="molecule type" value="Genomic_DNA"/>
</dbReference>
<keyword evidence="3" id="KW-1185">Reference proteome</keyword>
<feature type="chain" id="PRO_5046501202" evidence="1">
    <location>
        <begin position="23"/>
        <end position="138"/>
    </location>
</feature>
<keyword evidence="1" id="KW-0732">Signal</keyword>
<evidence type="ECO:0000256" key="1">
    <source>
        <dbReference type="SAM" id="SignalP"/>
    </source>
</evidence>
<organism evidence="2 3">
    <name type="scientific">Aspergillus pseudoustus</name>
    <dbReference type="NCBI Taxonomy" id="1810923"/>
    <lineage>
        <taxon>Eukaryota</taxon>
        <taxon>Fungi</taxon>
        <taxon>Dikarya</taxon>
        <taxon>Ascomycota</taxon>
        <taxon>Pezizomycotina</taxon>
        <taxon>Eurotiomycetes</taxon>
        <taxon>Eurotiomycetidae</taxon>
        <taxon>Eurotiales</taxon>
        <taxon>Aspergillaceae</taxon>
        <taxon>Aspergillus</taxon>
        <taxon>Aspergillus subgen. Nidulantes</taxon>
    </lineage>
</organism>
<gene>
    <name evidence="2" type="ORF">BJY01DRAFT_53323</name>
</gene>
<feature type="signal peptide" evidence="1">
    <location>
        <begin position="1"/>
        <end position="22"/>
    </location>
</feature>
<evidence type="ECO:0000313" key="3">
    <source>
        <dbReference type="Proteomes" id="UP001610446"/>
    </source>
</evidence>
<sequence length="138" mass="15868">MYQPRRTVVSGYLLLPPVVLHAFDVENPHMGSRISVSSFNNKPVASQRTGSPIVWTNDDRDAAWLGHTIDKSEDPLTCQAYYLHDRLGARFPIQAICLVRLDEHKRTCREKDLLPKESSLFVFWGERTDSQESRLTLR</sequence>
<protein>
    <submittedName>
        <fullName evidence="2">Uncharacterized protein</fullName>
    </submittedName>
</protein>
<reference evidence="2 3" key="1">
    <citation type="submission" date="2024-07" db="EMBL/GenBank/DDBJ databases">
        <title>Section-level genome sequencing and comparative genomics of Aspergillus sections Usti and Cavernicolus.</title>
        <authorList>
            <consortium name="Lawrence Berkeley National Laboratory"/>
            <person name="Nybo J.L."/>
            <person name="Vesth T.C."/>
            <person name="Theobald S."/>
            <person name="Frisvad J.C."/>
            <person name="Larsen T.O."/>
            <person name="Kjaerboelling I."/>
            <person name="Rothschild-Mancinelli K."/>
            <person name="Lyhne E.K."/>
            <person name="Kogle M.E."/>
            <person name="Barry K."/>
            <person name="Clum A."/>
            <person name="Na H."/>
            <person name="Ledsgaard L."/>
            <person name="Lin J."/>
            <person name="Lipzen A."/>
            <person name="Kuo A."/>
            <person name="Riley R."/>
            <person name="Mondo S."/>
            <person name="Labutti K."/>
            <person name="Haridas S."/>
            <person name="Pangalinan J."/>
            <person name="Salamov A.A."/>
            <person name="Simmons B.A."/>
            <person name="Magnuson J.K."/>
            <person name="Chen J."/>
            <person name="Drula E."/>
            <person name="Henrissat B."/>
            <person name="Wiebenga A."/>
            <person name="Lubbers R.J."/>
            <person name="Gomes A.C."/>
            <person name="Makela M.R."/>
            <person name="Stajich J."/>
            <person name="Grigoriev I.V."/>
            <person name="Mortensen U.H."/>
            <person name="De Vries R.P."/>
            <person name="Baker S.E."/>
            <person name="Andersen M.R."/>
        </authorList>
    </citation>
    <scope>NUCLEOTIDE SEQUENCE [LARGE SCALE GENOMIC DNA]</scope>
    <source>
        <strain evidence="2 3">CBS 123904</strain>
    </source>
</reference>
<proteinExistence type="predicted"/>